<reference evidence="8 9" key="1">
    <citation type="journal article" date="2016" name="Int. J. Syst. Evol. Microbiol.">
        <title>Arsenicitalea aurantiaca gen. nov., sp. nov., a new member of the family Hyphomicrobiaceae, isolated from high-arsenic sediment.</title>
        <authorList>
            <person name="Mu Y."/>
            <person name="Zhou L."/>
            <person name="Zeng X.C."/>
            <person name="Liu L."/>
            <person name="Pan Y."/>
            <person name="Chen X."/>
            <person name="Wang J."/>
            <person name="Li S."/>
            <person name="Li W.J."/>
            <person name="Wang Y."/>
        </authorList>
    </citation>
    <scope>NUCLEOTIDE SEQUENCE [LARGE SCALE GENOMIC DNA]</scope>
    <source>
        <strain evidence="8 9">42-50</strain>
    </source>
</reference>
<dbReference type="PANTHER" id="PTHR42709">
    <property type="entry name" value="ALKALINE PHOSPHATASE LIKE PROTEIN"/>
    <property type="match status" value="1"/>
</dbReference>
<keyword evidence="5 6" id="KW-0472">Membrane</keyword>
<evidence type="ECO:0000256" key="5">
    <source>
        <dbReference type="ARBA" id="ARBA00023136"/>
    </source>
</evidence>
<evidence type="ECO:0000313" key="9">
    <source>
        <dbReference type="Proteomes" id="UP000281547"/>
    </source>
</evidence>
<dbReference type="AlphaFoldDB" id="A0A433X5Q1"/>
<evidence type="ECO:0000256" key="6">
    <source>
        <dbReference type="SAM" id="Phobius"/>
    </source>
</evidence>
<gene>
    <name evidence="8" type="ORF">EMQ25_14725</name>
</gene>
<evidence type="ECO:0000256" key="3">
    <source>
        <dbReference type="ARBA" id="ARBA00022692"/>
    </source>
</evidence>
<feature type="transmembrane region" description="Helical" evidence="6">
    <location>
        <begin position="139"/>
        <end position="162"/>
    </location>
</feature>
<feature type="transmembrane region" description="Helical" evidence="6">
    <location>
        <begin position="48"/>
        <end position="70"/>
    </location>
</feature>
<dbReference type="PANTHER" id="PTHR42709:SF6">
    <property type="entry name" value="UNDECAPRENYL PHOSPHATE TRANSPORTER A"/>
    <property type="match status" value="1"/>
</dbReference>
<keyword evidence="4 6" id="KW-1133">Transmembrane helix</keyword>
<feature type="transmembrane region" description="Helical" evidence="6">
    <location>
        <begin position="6"/>
        <end position="27"/>
    </location>
</feature>
<evidence type="ECO:0000256" key="1">
    <source>
        <dbReference type="ARBA" id="ARBA00004651"/>
    </source>
</evidence>
<dbReference type="InterPro" id="IPR032816">
    <property type="entry name" value="VTT_dom"/>
</dbReference>
<dbReference type="RefSeq" id="WP_127189360.1">
    <property type="nucleotide sequence ID" value="NZ_RZNJ01000005.1"/>
</dbReference>
<keyword evidence="2" id="KW-1003">Cell membrane</keyword>
<dbReference type="EMBL" id="RZNJ01000005">
    <property type="protein sequence ID" value="RUT29371.1"/>
    <property type="molecule type" value="Genomic_DNA"/>
</dbReference>
<feature type="transmembrane region" description="Helical" evidence="6">
    <location>
        <begin position="168"/>
        <end position="190"/>
    </location>
</feature>
<accession>A0A433X5Q1</accession>
<keyword evidence="3 6" id="KW-0812">Transmembrane</keyword>
<evidence type="ECO:0000256" key="2">
    <source>
        <dbReference type="ARBA" id="ARBA00022475"/>
    </source>
</evidence>
<feature type="domain" description="VTT" evidence="7">
    <location>
        <begin position="30"/>
        <end position="159"/>
    </location>
</feature>
<comment type="subcellular location">
    <subcellularLocation>
        <location evidence="1">Cell membrane</location>
        <topology evidence="1">Multi-pass membrane protein</topology>
    </subcellularLocation>
</comment>
<dbReference type="Pfam" id="PF09335">
    <property type="entry name" value="VTT_dom"/>
    <property type="match status" value="1"/>
</dbReference>
<dbReference type="Proteomes" id="UP000281547">
    <property type="component" value="Unassembled WGS sequence"/>
</dbReference>
<dbReference type="GO" id="GO:0005886">
    <property type="term" value="C:plasma membrane"/>
    <property type="evidence" value="ECO:0007669"/>
    <property type="project" value="UniProtKB-SubCell"/>
</dbReference>
<evidence type="ECO:0000313" key="8">
    <source>
        <dbReference type="EMBL" id="RUT29371.1"/>
    </source>
</evidence>
<evidence type="ECO:0000256" key="4">
    <source>
        <dbReference type="ARBA" id="ARBA00022989"/>
    </source>
</evidence>
<keyword evidence="9" id="KW-1185">Reference proteome</keyword>
<organism evidence="8 9">
    <name type="scientific">Arsenicitalea aurantiaca</name>
    <dbReference type="NCBI Taxonomy" id="1783274"/>
    <lineage>
        <taxon>Bacteria</taxon>
        <taxon>Pseudomonadati</taxon>
        <taxon>Pseudomonadota</taxon>
        <taxon>Alphaproteobacteria</taxon>
        <taxon>Hyphomicrobiales</taxon>
        <taxon>Devosiaceae</taxon>
        <taxon>Arsenicitalea</taxon>
    </lineage>
</organism>
<proteinExistence type="predicted"/>
<evidence type="ECO:0000259" key="7">
    <source>
        <dbReference type="Pfam" id="PF09335"/>
    </source>
</evidence>
<dbReference type="OrthoDB" id="9813426at2"/>
<feature type="transmembrane region" description="Helical" evidence="6">
    <location>
        <begin position="112"/>
        <end position="132"/>
    </location>
</feature>
<protein>
    <submittedName>
        <fullName evidence="8">DedA family protein</fullName>
    </submittedName>
</protein>
<name>A0A433X5Q1_9HYPH</name>
<dbReference type="InterPro" id="IPR051311">
    <property type="entry name" value="DedA_domain"/>
</dbReference>
<comment type="caution">
    <text evidence="8">The sequence shown here is derived from an EMBL/GenBank/DDBJ whole genome shotgun (WGS) entry which is preliminary data.</text>
</comment>
<sequence>MSDWIIGVIGEFGYLGLFLLMLLESVFPPIPSELIIPFAGFSAARGELSYLGVLAATTMGAVTGMLPWYFAGRIFGLARVRHLADRFGRWFTLNADEIDMATNWFVRHGPMIILFGRLIPIIRTLISVPAGLARLPLPLFLLASGAGALVWNVLLVSSGFILNEHYHAIEAFLDPLTLIVLCAVLGLYIYRLITWRPSKG</sequence>